<evidence type="ECO:0008006" key="4">
    <source>
        <dbReference type="Google" id="ProtNLM"/>
    </source>
</evidence>
<dbReference type="Proteomes" id="UP000316304">
    <property type="component" value="Unassembled WGS sequence"/>
</dbReference>
<accession>A0A5C6CDA9</accession>
<evidence type="ECO:0000313" key="3">
    <source>
        <dbReference type="Proteomes" id="UP000316304"/>
    </source>
</evidence>
<feature type="region of interest" description="Disordered" evidence="1">
    <location>
        <begin position="101"/>
        <end position="128"/>
    </location>
</feature>
<name>A0A5C6CDA9_9BACT</name>
<keyword evidence="3" id="KW-1185">Reference proteome</keyword>
<dbReference type="OrthoDB" id="598142at2"/>
<dbReference type="Pfam" id="PF11325">
    <property type="entry name" value="DUF3127"/>
    <property type="match status" value="1"/>
</dbReference>
<gene>
    <name evidence="2" type="ORF">Pla52o_36090</name>
</gene>
<dbReference type="EMBL" id="SJPT01000005">
    <property type="protein sequence ID" value="TWU22550.1"/>
    <property type="molecule type" value="Genomic_DNA"/>
</dbReference>
<dbReference type="AlphaFoldDB" id="A0A5C6CDA9"/>
<dbReference type="InterPro" id="IPR021474">
    <property type="entry name" value="DUF3127"/>
</dbReference>
<proteinExistence type="predicted"/>
<organism evidence="2 3">
    <name type="scientific">Novipirellula galeiformis</name>
    <dbReference type="NCBI Taxonomy" id="2528004"/>
    <lineage>
        <taxon>Bacteria</taxon>
        <taxon>Pseudomonadati</taxon>
        <taxon>Planctomycetota</taxon>
        <taxon>Planctomycetia</taxon>
        <taxon>Pirellulales</taxon>
        <taxon>Pirellulaceae</taxon>
        <taxon>Novipirellula</taxon>
    </lineage>
</organism>
<reference evidence="2 3" key="1">
    <citation type="submission" date="2019-02" db="EMBL/GenBank/DDBJ databases">
        <title>Deep-cultivation of Planctomycetes and their phenomic and genomic characterization uncovers novel biology.</title>
        <authorList>
            <person name="Wiegand S."/>
            <person name="Jogler M."/>
            <person name="Boedeker C."/>
            <person name="Pinto D."/>
            <person name="Vollmers J."/>
            <person name="Rivas-Marin E."/>
            <person name="Kohn T."/>
            <person name="Peeters S.H."/>
            <person name="Heuer A."/>
            <person name="Rast P."/>
            <person name="Oberbeckmann S."/>
            <person name="Bunk B."/>
            <person name="Jeske O."/>
            <person name="Meyerdierks A."/>
            <person name="Storesund J.E."/>
            <person name="Kallscheuer N."/>
            <person name="Luecker S."/>
            <person name="Lage O.M."/>
            <person name="Pohl T."/>
            <person name="Merkel B.J."/>
            <person name="Hornburger P."/>
            <person name="Mueller R.-W."/>
            <person name="Bruemmer F."/>
            <person name="Labrenz M."/>
            <person name="Spormann A.M."/>
            <person name="Op Den Camp H."/>
            <person name="Overmann J."/>
            <person name="Amann R."/>
            <person name="Jetten M.S.M."/>
            <person name="Mascher T."/>
            <person name="Medema M.H."/>
            <person name="Devos D.P."/>
            <person name="Kaster A.-K."/>
            <person name="Ovreas L."/>
            <person name="Rohde M."/>
            <person name="Galperin M.Y."/>
            <person name="Jogler C."/>
        </authorList>
    </citation>
    <scope>NUCLEOTIDE SEQUENCE [LARGE SCALE GENOMIC DNA]</scope>
    <source>
        <strain evidence="2 3">Pla52o</strain>
    </source>
</reference>
<dbReference type="RefSeq" id="WP_146595701.1">
    <property type="nucleotide sequence ID" value="NZ_SJPT01000005.1"/>
</dbReference>
<feature type="compositionally biased region" description="Acidic residues" evidence="1">
    <location>
        <begin position="117"/>
        <end position="128"/>
    </location>
</feature>
<evidence type="ECO:0000256" key="1">
    <source>
        <dbReference type="SAM" id="MobiDB-lite"/>
    </source>
</evidence>
<protein>
    <recommendedName>
        <fullName evidence="4">DUF3127 domain-containing protein</fullName>
    </recommendedName>
</protein>
<sequence length="128" mass="14230">MSDSKVSGVVHLIEDTKTYGNKGFRKRLVVLEQEKGSFTNYVPLEFVKDGCDAVDDIKVGDEIEVVYRLSGRRWQKDEHSEAKYFLNAEALSFRLVNGGGGAGDTMTEKVSRSANDAFDEANEDDAPF</sequence>
<evidence type="ECO:0000313" key="2">
    <source>
        <dbReference type="EMBL" id="TWU22550.1"/>
    </source>
</evidence>
<comment type="caution">
    <text evidence="2">The sequence shown here is derived from an EMBL/GenBank/DDBJ whole genome shotgun (WGS) entry which is preliminary data.</text>
</comment>